<accession>A0A6N9NIX2</accession>
<dbReference type="AlphaFoldDB" id="A0A6N9NIX2"/>
<evidence type="ECO:0000313" key="1">
    <source>
        <dbReference type="EMBL" id="NBG66628.1"/>
    </source>
</evidence>
<dbReference type="RefSeq" id="WP_160633583.1">
    <property type="nucleotide sequence ID" value="NZ_WWNE01000008.1"/>
</dbReference>
<proteinExistence type="predicted"/>
<name>A0A6N9NIX2_9FLAO</name>
<dbReference type="Proteomes" id="UP000470771">
    <property type="component" value="Unassembled WGS sequence"/>
</dbReference>
<dbReference type="EMBL" id="WWNE01000008">
    <property type="protein sequence ID" value="NBG66628.1"/>
    <property type="molecule type" value="Genomic_DNA"/>
</dbReference>
<protein>
    <recommendedName>
        <fullName evidence="3">Lipoprotein</fullName>
    </recommendedName>
</protein>
<organism evidence="1 2">
    <name type="scientific">Acidiluteibacter ferrifornacis</name>
    <dbReference type="NCBI Taxonomy" id="2692424"/>
    <lineage>
        <taxon>Bacteria</taxon>
        <taxon>Pseudomonadati</taxon>
        <taxon>Bacteroidota</taxon>
        <taxon>Flavobacteriia</taxon>
        <taxon>Flavobacteriales</taxon>
        <taxon>Cryomorphaceae</taxon>
        <taxon>Acidiluteibacter</taxon>
    </lineage>
</organism>
<sequence>MKKILIAAIVSIGLAACQSKSTESIDQEGSTNIKELKDTSAFYYSIEEAHNAEKWYTQEVFKTNIELIFGGKVRFRGVMYTTPDGGKTRMESEDGTVMVFDGQNAYISPDTSSYQRARFDVLTWPYFLTAAYKLSDPGTNIEKQGNRQLDGVDFEAARLTFEANVGDTPDDWYILYKDPSTNYLAAMAYIVTYGKDLEKANADPHCLTYENFVDFNGIPIATTWNLWTWNEAGEISKLLGTATLSYFESVKMAPDLFSKSKNSRLAPIASVE</sequence>
<evidence type="ECO:0008006" key="3">
    <source>
        <dbReference type="Google" id="ProtNLM"/>
    </source>
</evidence>
<evidence type="ECO:0000313" key="2">
    <source>
        <dbReference type="Proteomes" id="UP000470771"/>
    </source>
</evidence>
<keyword evidence="2" id="KW-1185">Reference proteome</keyword>
<dbReference type="PROSITE" id="PS51257">
    <property type="entry name" value="PROKAR_LIPOPROTEIN"/>
    <property type="match status" value="1"/>
</dbReference>
<gene>
    <name evidence="1" type="ORF">GQN54_10930</name>
</gene>
<comment type="caution">
    <text evidence="1">The sequence shown here is derived from an EMBL/GenBank/DDBJ whole genome shotgun (WGS) entry which is preliminary data.</text>
</comment>
<reference evidence="1 2" key="1">
    <citation type="submission" date="2019-12" db="EMBL/GenBank/DDBJ databases">
        <authorList>
            <person name="Zhao J."/>
        </authorList>
    </citation>
    <scope>NUCLEOTIDE SEQUENCE [LARGE SCALE GENOMIC DNA]</scope>
    <source>
        <strain evidence="1 2">S-15</strain>
    </source>
</reference>